<evidence type="ECO:0000256" key="4">
    <source>
        <dbReference type="ARBA" id="ARBA00023136"/>
    </source>
</evidence>
<reference evidence="8" key="1">
    <citation type="submission" date="2015-07" db="EMBL/GenBank/DDBJ databases">
        <title>Genome sequencing of Sunxiuqinia dokdonensis strain SK.</title>
        <authorList>
            <person name="Ahn S."/>
            <person name="Kim B.-C."/>
        </authorList>
    </citation>
    <scope>NUCLEOTIDE SEQUENCE [LARGE SCALE GENOMIC DNA]</scope>
    <source>
        <strain evidence="8">SK</strain>
    </source>
</reference>
<dbReference type="PANTHER" id="PTHR36985">
    <property type="entry name" value="TRANSLOCATION AND ASSEMBLY MODULE SUBUNIT TAMB"/>
    <property type="match status" value="1"/>
</dbReference>
<name>A0A0L8VCJ0_9BACT</name>
<protein>
    <recommendedName>
        <fullName evidence="6">Translocation and assembly module TamB C-terminal domain-containing protein</fullName>
    </recommendedName>
</protein>
<dbReference type="InterPro" id="IPR007452">
    <property type="entry name" value="TamB_C"/>
</dbReference>
<feature type="domain" description="Translocation and assembly module TamB C-terminal" evidence="6">
    <location>
        <begin position="917"/>
        <end position="1294"/>
    </location>
</feature>
<dbReference type="GO" id="GO:0097347">
    <property type="term" value="C:TAM protein secretion complex"/>
    <property type="evidence" value="ECO:0007669"/>
    <property type="project" value="TreeGrafter"/>
</dbReference>
<dbReference type="PANTHER" id="PTHR36985:SF1">
    <property type="entry name" value="TRANSLOCATION AND ASSEMBLY MODULE SUBUNIT TAMB"/>
    <property type="match status" value="1"/>
</dbReference>
<evidence type="ECO:0000256" key="5">
    <source>
        <dbReference type="SAM" id="Phobius"/>
    </source>
</evidence>
<dbReference type="Pfam" id="PF04357">
    <property type="entry name" value="TamB"/>
    <property type="match status" value="1"/>
</dbReference>
<evidence type="ECO:0000256" key="2">
    <source>
        <dbReference type="ARBA" id="ARBA00022692"/>
    </source>
</evidence>
<comment type="caution">
    <text evidence="7">The sequence shown here is derived from an EMBL/GenBank/DDBJ whole genome shotgun (WGS) entry which is preliminary data.</text>
</comment>
<evidence type="ECO:0000259" key="6">
    <source>
        <dbReference type="Pfam" id="PF04357"/>
    </source>
</evidence>
<sequence>MKDDMKKVITYSLRILGYLFLTVVIVLLLAGLLIQTAPVKRKLAGFAGEQASAVMNGQLTIGKLDGNFFTNLHLQDILLKGDSDTIAFIGDLRLDYNLWPLLDNKLQVHRVHIGRPYFYLEQQADSSWNVQQLVKPSGEETDTSQTSSTFELDVAQFNLAEGAVRIHAFDTLIPRRIENLNTKLSLQFSADRQMLVLDEFSLLTQQPDFELQQLAFQLNRNQEVIQLANFHLKTAGNQLDGGGNFAEAPARKGAARLDSEPLAIQEFEYFLSGFELPASPVFKLDASMDEDAISASIDLADGNQRIHMEVVSANLAAFLLDPEAPLLQYKLDGSFENIDLAHWLGNEELDYLVNGHVAVDGSGTDLETAVTKLKGEFNDLLVDGRPVADLLLNMDLDRGNLRGEVQGRGDFGSFHLKPDVQHLQAEPRYSFELRTEKLNLALLTGNDSLQSDFNLAAQVKGQGFDPKALKARGEIWSGQSRFQDIEVDTLFASLVYEKEAVQIDSLRLETKGLRVKAHGDYRLNGNSDLALVASFDGVEELASFIPLEDFATSGQLDARIWGRADSLQLESKLELNRTSFQSLTLESLLVDADGLLTKNDTTIQAKIRANQLLSDGFTVDSMAFDVDADLDSLYLDGRVVSDELRTELQAGLRLGDVMRIGITAWQIDFQDENWRLQGAPAIVEIDSVSYRLENFKLASGKADTSQYLSAQGIISRVGEEDFNLQVANIDLNKLLKLTGQEMNASGLINLAVDLSGTADDPLLTGDFGLEQAVMNDYRFTDFGGSLNYSEKQLEVQAQIVPQDSGRFEFSGAIPFELMLDSMGVKFNPKDSVDARLKIDQFPLAVLQAVNIGEEISGYLEGDVTVKGTIESPDPKGGFHLVDASLRIREYGVDYREIKFGIDFQGEEVLLDTLLIRSADGTLSGGGKIGFSSDFYKGDVSDTEIKLQFNQFNPVNHKQFNMQLSGNASLGGSKDDVKFDGDLNVPKSEIYLPAIFNLMGKMVETEMPKPILVRELEGLDSDTIDSVNVSQIDSTATDSLKFDYFDNLTGEVRLKIPKNTWIKNEDMHIEISGDLEMIKHKEFFELFGSVEVVRGQYDLFGRTFMIQSGTISFQGGEELMPRMDITASYSFRNSERVQQELSVAISGTAEEPSVSFSLDGSSVSEGDALSYILFGKSMNELTMDQQENVSGAGDMAGQAAASILSSQLTNFLGDKLNVDYIEVKSEGNFENATVVVGKYITNDLFVSYEQRFGETDQKDMAKYEVKLEYELFRFLFFQLNNSSNDSGFDVIFKFDAE</sequence>
<proteinExistence type="predicted"/>
<evidence type="ECO:0000256" key="3">
    <source>
        <dbReference type="ARBA" id="ARBA00022989"/>
    </source>
</evidence>
<keyword evidence="4 5" id="KW-0472">Membrane</keyword>
<dbReference type="GO" id="GO:0005886">
    <property type="term" value="C:plasma membrane"/>
    <property type="evidence" value="ECO:0007669"/>
    <property type="project" value="InterPro"/>
</dbReference>
<keyword evidence="8" id="KW-1185">Reference proteome</keyword>
<evidence type="ECO:0000313" key="8">
    <source>
        <dbReference type="Proteomes" id="UP000036958"/>
    </source>
</evidence>
<keyword evidence="2 5" id="KW-0812">Transmembrane</keyword>
<keyword evidence="3 5" id="KW-1133">Transmembrane helix</keyword>
<evidence type="ECO:0000256" key="1">
    <source>
        <dbReference type="ARBA" id="ARBA00004167"/>
    </source>
</evidence>
<gene>
    <name evidence="7" type="ORF">NC99_12880</name>
</gene>
<feature type="transmembrane region" description="Helical" evidence="5">
    <location>
        <begin position="12"/>
        <end position="34"/>
    </location>
</feature>
<dbReference type="STRING" id="1409788.NC99_12880"/>
<organism evidence="7 8">
    <name type="scientific">Sunxiuqinia dokdonensis</name>
    <dbReference type="NCBI Taxonomy" id="1409788"/>
    <lineage>
        <taxon>Bacteria</taxon>
        <taxon>Pseudomonadati</taxon>
        <taxon>Bacteroidota</taxon>
        <taxon>Bacteroidia</taxon>
        <taxon>Marinilabiliales</taxon>
        <taxon>Prolixibacteraceae</taxon>
        <taxon>Sunxiuqinia</taxon>
    </lineage>
</organism>
<dbReference type="GO" id="GO:0009306">
    <property type="term" value="P:protein secretion"/>
    <property type="evidence" value="ECO:0007669"/>
    <property type="project" value="InterPro"/>
</dbReference>
<comment type="subcellular location">
    <subcellularLocation>
        <location evidence="1">Membrane</location>
        <topology evidence="1">Single-pass membrane protein</topology>
    </subcellularLocation>
</comment>
<dbReference type="Proteomes" id="UP000036958">
    <property type="component" value="Unassembled WGS sequence"/>
</dbReference>
<dbReference type="OrthoDB" id="1109098at2"/>
<evidence type="ECO:0000313" key="7">
    <source>
        <dbReference type="EMBL" id="KOH45912.1"/>
    </source>
</evidence>
<dbReference type="EMBL" id="LGIA01000061">
    <property type="protein sequence ID" value="KOH45912.1"/>
    <property type="molecule type" value="Genomic_DNA"/>
</dbReference>
<accession>A0A0L8VCJ0</accession>